<dbReference type="InterPro" id="IPR035547">
    <property type="entry name" value="Phospholipase_B"/>
</dbReference>
<comment type="catalytic activity">
    <reaction evidence="38">
        <text>1-O-hexadecyl-2-(9Z)-octadecenoyl-sn-glycero-3-phosphocholine + H2O = 1-O-hexadecyl-sn-glycero-3-phosphocholine + (9Z)-octadecenoate + H(+)</text>
        <dbReference type="Rhea" id="RHEA:40915"/>
        <dbReference type="ChEBI" id="CHEBI:15377"/>
        <dbReference type="ChEBI" id="CHEBI:15378"/>
        <dbReference type="ChEBI" id="CHEBI:30823"/>
        <dbReference type="ChEBI" id="CHEBI:34112"/>
        <dbReference type="ChEBI" id="CHEBI:64496"/>
    </reaction>
    <physiologicalReaction direction="left-to-right" evidence="38">
        <dbReference type="Rhea" id="RHEA:40916"/>
    </physiologicalReaction>
</comment>
<evidence type="ECO:0000256" key="16">
    <source>
        <dbReference type="ARBA" id="ARBA00029723"/>
    </source>
</evidence>
<comment type="catalytic activity">
    <reaction evidence="33">
        <text>a 1-acyl-sn-glycero-3-phosphocholine + H2O = sn-glycerol 3-phosphocholine + a fatty acid + H(+)</text>
        <dbReference type="Rhea" id="RHEA:15177"/>
        <dbReference type="ChEBI" id="CHEBI:15377"/>
        <dbReference type="ChEBI" id="CHEBI:15378"/>
        <dbReference type="ChEBI" id="CHEBI:16870"/>
        <dbReference type="ChEBI" id="CHEBI:28868"/>
        <dbReference type="ChEBI" id="CHEBI:58168"/>
        <dbReference type="EC" id="3.1.1.5"/>
    </reaction>
    <physiologicalReaction direction="left-to-right" evidence="33">
        <dbReference type="Rhea" id="RHEA:15178"/>
    </physiologicalReaction>
</comment>
<keyword evidence="4" id="KW-1003">Cell membrane</keyword>
<comment type="subcellular location">
    <subcellularLocation>
        <location evidence="1">Apical cell membrane</location>
        <topology evidence="1">Single-pass type I membrane protein</topology>
    </subcellularLocation>
</comment>
<evidence type="ECO:0000256" key="5">
    <source>
        <dbReference type="ARBA" id="ARBA00022692"/>
    </source>
</evidence>
<evidence type="ECO:0000256" key="23">
    <source>
        <dbReference type="ARBA" id="ARBA00047438"/>
    </source>
</evidence>
<evidence type="ECO:0000256" key="12">
    <source>
        <dbReference type="ARBA" id="ARBA00023180"/>
    </source>
</evidence>
<evidence type="ECO:0000313" key="44">
    <source>
        <dbReference type="Proteomes" id="UP000639338"/>
    </source>
</evidence>
<evidence type="ECO:0000256" key="7">
    <source>
        <dbReference type="ARBA" id="ARBA00022737"/>
    </source>
</evidence>
<comment type="catalytic activity">
    <reaction evidence="37">
        <text>1,3-dihexadecanoyl-2-(9Z-octadecenoyl)glycerol + H2O = 1,3-dihexadecanoylglycerol + (9Z)-octadecenoate + H(+)</text>
        <dbReference type="Rhea" id="RHEA:40983"/>
        <dbReference type="ChEBI" id="CHEBI:15377"/>
        <dbReference type="ChEBI" id="CHEBI:15378"/>
        <dbReference type="ChEBI" id="CHEBI:30823"/>
        <dbReference type="ChEBI" id="CHEBI:75688"/>
        <dbReference type="ChEBI" id="CHEBI:77619"/>
    </reaction>
    <physiologicalReaction direction="left-to-right" evidence="37">
        <dbReference type="Rhea" id="RHEA:40984"/>
    </physiologicalReaction>
</comment>
<dbReference type="InterPro" id="IPR038885">
    <property type="entry name" value="PLB1"/>
</dbReference>
<comment type="catalytic activity">
    <reaction evidence="27">
        <text>a 1-O-alkyl-2-acyl-sn-glycero-3-phosphocholine + H2O = a 1-O-alkyl-sn-glycero-3-phosphocholine + a fatty acid + H(+)</text>
        <dbReference type="Rhea" id="RHEA:36231"/>
        <dbReference type="ChEBI" id="CHEBI:15377"/>
        <dbReference type="ChEBI" id="CHEBI:15378"/>
        <dbReference type="ChEBI" id="CHEBI:28868"/>
        <dbReference type="ChEBI" id="CHEBI:30909"/>
        <dbReference type="ChEBI" id="CHEBI:36702"/>
        <dbReference type="EC" id="3.1.1.4"/>
    </reaction>
    <physiologicalReaction direction="left-to-right" evidence="27">
        <dbReference type="Rhea" id="RHEA:36232"/>
    </physiologicalReaction>
</comment>
<evidence type="ECO:0000256" key="36">
    <source>
        <dbReference type="ARBA" id="ARBA00048699"/>
    </source>
</evidence>
<comment type="catalytic activity">
    <reaction evidence="39">
        <text>1-hexadecanoyl-2-(9Z)-octadecenoyl-3-octadecanoyl-sn-glycerol + H2O = 1-hexadecanoyl-3-octadecanoyl-sn-glycerol + (9Z)-octadecenoate + H(+)</text>
        <dbReference type="Rhea" id="RHEA:41103"/>
        <dbReference type="ChEBI" id="CHEBI:15377"/>
        <dbReference type="ChEBI" id="CHEBI:15378"/>
        <dbReference type="ChEBI" id="CHEBI:30823"/>
        <dbReference type="ChEBI" id="CHEBI:77623"/>
        <dbReference type="ChEBI" id="CHEBI:77624"/>
    </reaction>
    <physiologicalReaction direction="left-to-right" evidence="39">
        <dbReference type="Rhea" id="RHEA:41104"/>
    </physiologicalReaction>
</comment>
<dbReference type="Pfam" id="PF00657">
    <property type="entry name" value="Lipase_GDSL"/>
    <property type="match status" value="1"/>
</dbReference>
<evidence type="ECO:0000256" key="41">
    <source>
        <dbReference type="ARBA" id="ARBA00049372"/>
    </source>
</evidence>
<evidence type="ECO:0000256" key="38">
    <source>
        <dbReference type="ARBA" id="ARBA00048872"/>
    </source>
</evidence>
<evidence type="ECO:0000256" key="11">
    <source>
        <dbReference type="ARBA" id="ARBA00023136"/>
    </source>
</evidence>
<evidence type="ECO:0000256" key="15">
    <source>
        <dbReference type="ARBA" id="ARBA00023422"/>
    </source>
</evidence>
<dbReference type="GO" id="GO:0016324">
    <property type="term" value="C:apical plasma membrane"/>
    <property type="evidence" value="ECO:0007669"/>
    <property type="project" value="UniProtKB-SubCell"/>
</dbReference>
<keyword evidence="12" id="KW-0325">Glycoprotein</keyword>
<dbReference type="OrthoDB" id="10265800at2759"/>
<comment type="catalytic activity">
    <reaction evidence="29">
        <text>1,2-dihexadecanoyl-sn-glycero-3-phosphocholine + H2O = 1-hexadecanoyl-sn-glycero-3-phosphocholine + hexadecanoate + H(+)</text>
        <dbReference type="Rhea" id="RHEA:41223"/>
        <dbReference type="ChEBI" id="CHEBI:7896"/>
        <dbReference type="ChEBI" id="CHEBI:15377"/>
        <dbReference type="ChEBI" id="CHEBI:15378"/>
        <dbReference type="ChEBI" id="CHEBI:72998"/>
        <dbReference type="ChEBI" id="CHEBI:72999"/>
    </reaction>
    <physiologicalReaction direction="left-to-right" evidence="29">
        <dbReference type="Rhea" id="RHEA:41224"/>
    </physiologicalReaction>
</comment>
<comment type="catalytic activity">
    <reaction evidence="31">
        <text>1-octadecanoyl-2-(9Z,12Z)-octadecadienoyl-sn-glycerol + H2O = 1-octadecanoyl-sn-glycerol + (9Z,12Z)-octadecadienoate + H(+)</text>
        <dbReference type="Rhea" id="RHEA:40927"/>
        <dbReference type="ChEBI" id="CHEBI:15377"/>
        <dbReference type="ChEBI" id="CHEBI:15378"/>
        <dbReference type="ChEBI" id="CHEBI:30245"/>
        <dbReference type="ChEBI" id="CHEBI:75550"/>
        <dbReference type="ChEBI" id="CHEBI:77097"/>
    </reaction>
    <physiologicalReaction direction="left-to-right" evidence="31">
        <dbReference type="Rhea" id="RHEA:40928"/>
    </physiologicalReaction>
</comment>
<evidence type="ECO:0000313" key="43">
    <source>
        <dbReference type="EMBL" id="KAF7994795.1"/>
    </source>
</evidence>
<comment type="catalytic activity">
    <reaction evidence="32">
        <text>1,2,3-tri-(9Z-octadecenoyl)-glycerol + H2O = di-(9Z)-octadecenoylglycerol + (9Z)-octadecenoate + H(+)</text>
        <dbReference type="Rhea" id="RHEA:38575"/>
        <dbReference type="ChEBI" id="CHEBI:15377"/>
        <dbReference type="ChEBI" id="CHEBI:15378"/>
        <dbReference type="ChEBI" id="CHEBI:30823"/>
        <dbReference type="ChEBI" id="CHEBI:53753"/>
        <dbReference type="ChEBI" id="CHEBI:75945"/>
    </reaction>
    <physiologicalReaction direction="left-to-right" evidence="32">
        <dbReference type="Rhea" id="RHEA:38576"/>
    </physiologicalReaction>
</comment>
<evidence type="ECO:0000256" key="35">
    <source>
        <dbReference type="ARBA" id="ARBA00048656"/>
    </source>
</evidence>
<evidence type="ECO:0000256" key="26">
    <source>
        <dbReference type="ARBA" id="ARBA00048015"/>
    </source>
</evidence>
<comment type="function">
    <text evidence="20">Calcium-independent membrane-associated phospholipase that catalyzes complete diacylation of phospholipids by hydrolyzing both sn-1 and sn-2 fatty acyl chains attached to the glycerol backbone (phospholipase B activity). Has dual phospholipase and lysophospholipase activities toward diacylphospholipids. Preferentially cleaves sn-2 ester bonds over sn-1 bonds. Acts as a lipase toward glycerolipid substrates. Hydrolyzes fatty acyl chains of diacylglycerols with preference for the sn-2 position and of triacylglycerols with not positional selectivity. May also hydrolyze long chain retinyl esters such as retinyl palmitate. May contribute to digestion of dietary phospholipids, glycerolipids and retinoids, facilitating lipid absorption at the brush border.</text>
</comment>
<dbReference type="SUPFAM" id="SSF52266">
    <property type="entry name" value="SGNH hydrolase"/>
    <property type="match status" value="1"/>
</dbReference>
<keyword evidence="6" id="KW-0732">Signal</keyword>
<comment type="catalytic activity">
    <reaction evidence="14">
        <text>1-hexadecanoyl-2-(9Z,12Z-octadecadienoyl)-sn-glycero-3-phosphocholine + H2O = (9Z,12Z)-octadecadienoate + 1-hexadecanoyl-sn-glycero-3-phosphocholine + H(+)</text>
        <dbReference type="Rhea" id="RHEA:40811"/>
        <dbReference type="ChEBI" id="CHEBI:15377"/>
        <dbReference type="ChEBI" id="CHEBI:15378"/>
        <dbReference type="ChEBI" id="CHEBI:30245"/>
        <dbReference type="ChEBI" id="CHEBI:72998"/>
        <dbReference type="ChEBI" id="CHEBI:73002"/>
    </reaction>
    <physiologicalReaction direction="left-to-right" evidence="14">
        <dbReference type="Rhea" id="RHEA:40812"/>
    </physiologicalReaction>
</comment>
<evidence type="ECO:0000256" key="40">
    <source>
        <dbReference type="ARBA" id="ARBA00049363"/>
    </source>
</evidence>
<evidence type="ECO:0000256" key="9">
    <source>
        <dbReference type="ARBA" id="ARBA00022989"/>
    </source>
</evidence>
<evidence type="ECO:0000256" key="27">
    <source>
        <dbReference type="ARBA" id="ARBA00048049"/>
    </source>
</evidence>
<evidence type="ECO:0000256" key="29">
    <source>
        <dbReference type="ARBA" id="ARBA00048227"/>
    </source>
</evidence>
<evidence type="ECO:0000256" key="6">
    <source>
        <dbReference type="ARBA" id="ARBA00022729"/>
    </source>
</evidence>
<comment type="caution">
    <text evidence="43">The sequence shown here is derived from an EMBL/GenBank/DDBJ whole genome shotgun (WGS) entry which is preliminary data.</text>
</comment>
<evidence type="ECO:0000256" key="21">
    <source>
        <dbReference type="ARBA" id="ARBA00047324"/>
    </source>
</evidence>
<dbReference type="AlphaFoldDB" id="A0A834XZA8"/>
<evidence type="ECO:0000256" key="19">
    <source>
        <dbReference type="ARBA" id="ARBA00033022"/>
    </source>
</evidence>
<proteinExistence type="inferred from homology"/>
<dbReference type="FunFam" id="3.40.50.1110:FF:000005">
    <property type="entry name" value="Phospholipase B1"/>
    <property type="match status" value="1"/>
</dbReference>
<comment type="catalytic activity">
    <reaction evidence="36">
        <text>1-hexadecanoyl-2-(9Z-octadecenoyl)-sn-glycero-3-phosphocholine + H2O = 1-hexadecanoyl-sn-glycero-3-phosphocholine + (9Z)-octadecenoate + H(+)</text>
        <dbReference type="Rhea" id="RHEA:38779"/>
        <dbReference type="ChEBI" id="CHEBI:15377"/>
        <dbReference type="ChEBI" id="CHEBI:15378"/>
        <dbReference type="ChEBI" id="CHEBI:30823"/>
        <dbReference type="ChEBI" id="CHEBI:72998"/>
        <dbReference type="ChEBI" id="CHEBI:73001"/>
    </reaction>
    <physiologicalReaction direction="left-to-right" evidence="36">
        <dbReference type="Rhea" id="RHEA:38780"/>
    </physiologicalReaction>
</comment>
<dbReference type="Proteomes" id="UP000639338">
    <property type="component" value="Unassembled WGS sequence"/>
</dbReference>
<evidence type="ECO:0000256" key="39">
    <source>
        <dbReference type="ARBA" id="ARBA00048939"/>
    </source>
</evidence>
<comment type="catalytic activity">
    <reaction evidence="35">
        <text>1-hexadecanoyl-sn-glycero-3-phosphocholine + H2O = sn-glycerol 3-phosphocholine + hexadecanoate + H(+)</text>
        <dbReference type="Rhea" id="RHEA:40435"/>
        <dbReference type="ChEBI" id="CHEBI:7896"/>
        <dbReference type="ChEBI" id="CHEBI:15377"/>
        <dbReference type="ChEBI" id="CHEBI:15378"/>
        <dbReference type="ChEBI" id="CHEBI:16870"/>
        <dbReference type="ChEBI" id="CHEBI:72998"/>
    </reaction>
    <physiologicalReaction direction="left-to-right" evidence="35">
        <dbReference type="Rhea" id="RHEA:40436"/>
    </physiologicalReaction>
</comment>
<name>A0A834XZA8_APHGI</name>
<comment type="catalytic activity">
    <reaction evidence="23">
        <text>1-(9Z-octadecenoyl)-glycerol + H2O = glycerol + (9Z)-octadecenoate + H(+)</text>
        <dbReference type="Rhea" id="RHEA:38487"/>
        <dbReference type="ChEBI" id="CHEBI:15377"/>
        <dbReference type="ChEBI" id="CHEBI:15378"/>
        <dbReference type="ChEBI" id="CHEBI:17754"/>
        <dbReference type="ChEBI" id="CHEBI:30823"/>
        <dbReference type="ChEBI" id="CHEBI:75342"/>
    </reaction>
    <physiologicalReaction direction="left-to-right" evidence="23">
        <dbReference type="Rhea" id="RHEA:38488"/>
    </physiologicalReaction>
</comment>
<dbReference type="GO" id="GO:0004806">
    <property type="term" value="F:triacylglycerol lipase activity"/>
    <property type="evidence" value="ECO:0007669"/>
    <property type="project" value="UniProtKB-EC"/>
</dbReference>
<evidence type="ECO:0000256" key="32">
    <source>
        <dbReference type="ARBA" id="ARBA00048386"/>
    </source>
</evidence>
<dbReference type="CDD" id="cd01824">
    <property type="entry name" value="Phospholipase_B_like"/>
    <property type="match status" value="1"/>
</dbReference>
<keyword evidence="5" id="KW-0812">Transmembrane</keyword>
<comment type="catalytic activity">
    <reaction evidence="40">
        <text>1,2-dihexadecanoyl-sn-glycero-3-phosphocholine + 2 H2O = sn-glycerol 3-phosphocholine + 2 hexadecanoate + 2 H(+)</text>
        <dbReference type="Rhea" id="RHEA:40975"/>
        <dbReference type="ChEBI" id="CHEBI:7896"/>
        <dbReference type="ChEBI" id="CHEBI:15377"/>
        <dbReference type="ChEBI" id="CHEBI:15378"/>
        <dbReference type="ChEBI" id="CHEBI:16870"/>
        <dbReference type="ChEBI" id="CHEBI:72999"/>
    </reaction>
    <physiologicalReaction direction="left-to-right" evidence="40">
        <dbReference type="Rhea" id="RHEA:40976"/>
    </physiologicalReaction>
</comment>
<evidence type="ECO:0000256" key="25">
    <source>
        <dbReference type="ARBA" id="ARBA00048011"/>
    </source>
</evidence>
<protein>
    <recommendedName>
        <fullName evidence="3">Phospholipase B1, membrane-associated</fullName>
    </recommendedName>
    <alternativeName>
        <fullName evidence="16">Lysophospholipase</fullName>
    </alternativeName>
    <alternativeName>
        <fullName evidence="17">Phospholipase A2</fullName>
    </alternativeName>
    <alternativeName>
        <fullName evidence="19">Phospholipase B/lipase</fullName>
    </alternativeName>
    <alternativeName>
        <fullName evidence="18">Triacylglycerol lipase</fullName>
    </alternativeName>
</protein>
<organism evidence="43 44">
    <name type="scientific">Aphidius gifuensis</name>
    <name type="common">Parasitoid wasp</name>
    <dbReference type="NCBI Taxonomy" id="684658"/>
    <lineage>
        <taxon>Eukaryota</taxon>
        <taxon>Metazoa</taxon>
        <taxon>Ecdysozoa</taxon>
        <taxon>Arthropoda</taxon>
        <taxon>Hexapoda</taxon>
        <taxon>Insecta</taxon>
        <taxon>Pterygota</taxon>
        <taxon>Neoptera</taxon>
        <taxon>Endopterygota</taxon>
        <taxon>Hymenoptera</taxon>
        <taxon>Apocrita</taxon>
        <taxon>Ichneumonoidea</taxon>
        <taxon>Braconidae</taxon>
        <taxon>Aphidiinae</taxon>
        <taxon>Aphidius</taxon>
    </lineage>
</organism>
<evidence type="ECO:0000256" key="37">
    <source>
        <dbReference type="ARBA" id="ARBA00048869"/>
    </source>
</evidence>
<evidence type="ECO:0000256" key="34">
    <source>
        <dbReference type="ARBA" id="ARBA00048613"/>
    </source>
</evidence>
<dbReference type="PANTHER" id="PTHR21325:SF31">
    <property type="entry name" value="GH22081P-RELATED"/>
    <property type="match status" value="1"/>
</dbReference>
<dbReference type="GO" id="GO:0004623">
    <property type="term" value="F:phospholipase A2 activity"/>
    <property type="evidence" value="ECO:0007669"/>
    <property type="project" value="UniProtKB-EC"/>
</dbReference>
<keyword evidence="8" id="KW-0378">Hydrolase</keyword>
<evidence type="ECO:0000256" key="18">
    <source>
        <dbReference type="ARBA" id="ARBA00031485"/>
    </source>
</evidence>
<evidence type="ECO:0000256" key="33">
    <source>
        <dbReference type="ARBA" id="ARBA00048454"/>
    </source>
</evidence>
<comment type="catalytic activity">
    <reaction evidence="22">
        <text>1,3-dihexadecanoyl-2-(9Z-octadecenoyl)glycerol + H2O = 1-hexadecanoyl-2-(9Z-octadecenoyl)-glycerol + hexadecanoate + H(+)</text>
        <dbReference type="Rhea" id="RHEA:40979"/>
        <dbReference type="ChEBI" id="CHEBI:7896"/>
        <dbReference type="ChEBI" id="CHEBI:15377"/>
        <dbReference type="ChEBI" id="CHEBI:15378"/>
        <dbReference type="ChEBI" id="CHEBI:75585"/>
        <dbReference type="ChEBI" id="CHEBI:75688"/>
    </reaction>
    <physiologicalReaction direction="left-to-right" evidence="22">
        <dbReference type="Rhea" id="RHEA:40980"/>
    </physiologicalReaction>
</comment>
<evidence type="ECO:0000256" key="17">
    <source>
        <dbReference type="ARBA" id="ARBA00031182"/>
    </source>
</evidence>
<comment type="catalytic activity">
    <reaction evidence="28">
        <text>1,2-di-(9Z-octadecenoyl)-sn-glycero-3-phosphocholine + H2O = 1-(9Z-octadecenoyl)-sn-glycero-3-phosphocholine + (9Z)-octadecenoate + H(+)</text>
        <dbReference type="Rhea" id="RHEA:40923"/>
        <dbReference type="ChEBI" id="CHEBI:15377"/>
        <dbReference type="ChEBI" id="CHEBI:15378"/>
        <dbReference type="ChEBI" id="CHEBI:28610"/>
        <dbReference type="ChEBI" id="CHEBI:30823"/>
        <dbReference type="ChEBI" id="CHEBI:74669"/>
    </reaction>
    <physiologicalReaction direction="left-to-right" evidence="28">
        <dbReference type="Rhea" id="RHEA:40924"/>
    </physiologicalReaction>
</comment>
<sequence>MNIINFYVYFVIYSFPNIIFGQRTSLDSIENIKILRAVKDFTLSFLGSTGKKESREYKDGVDKSRVQEQIPENINFPCNVTDGRSKIVPTSVNRLRPGDIDIVGALGDSLTAGFGVFSTSIFNIFIENRGVSFPIGGQDTWRNVLTLPNILKEFNPNLYGFSLGDSYSHHEKTKFNIAEVGAMSRDLPFMAKLIVRKMKNDPKVNIKQHWKHINIFIGSNDFCSEICWVKNPWQVLKNHKIEMIETLRILRDNLPRTIVSIIPSPNLKVLVEMKGRSKICEMTVSMECSCLIGLTWRKQRNEFYNLMTRWQEFDEQVANFDEFHRDDFAVIAQPLSTNVKYPTLSNGMTDFRYLSSDCFHFSQIANARTAISLWRNMLEPTNNKSRLWTDEGPFPCPTEKRPYIATPQNSIKFQ</sequence>
<evidence type="ECO:0000256" key="31">
    <source>
        <dbReference type="ARBA" id="ARBA00048374"/>
    </source>
</evidence>
<comment type="catalytic activity">
    <reaction evidence="13">
        <text>a triacylglycerol + H2O = a diacylglycerol + a fatty acid + H(+)</text>
        <dbReference type="Rhea" id="RHEA:12044"/>
        <dbReference type="ChEBI" id="CHEBI:15377"/>
        <dbReference type="ChEBI" id="CHEBI:15378"/>
        <dbReference type="ChEBI" id="CHEBI:17855"/>
        <dbReference type="ChEBI" id="CHEBI:18035"/>
        <dbReference type="ChEBI" id="CHEBI:28868"/>
        <dbReference type="EC" id="3.1.1.3"/>
    </reaction>
    <physiologicalReaction direction="left-to-right" evidence="13">
        <dbReference type="Rhea" id="RHEA:12045"/>
    </physiologicalReaction>
</comment>
<evidence type="ECO:0000256" key="8">
    <source>
        <dbReference type="ARBA" id="ARBA00022801"/>
    </source>
</evidence>
<evidence type="ECO:0000256" key="24">
    <source>
        <dbReference type="ARBA" id="ARBA00047459"/>
    </source>
</evidence>
<keyword evidence="9" id="KW-1133">Transmembrane helix</keyword>
<comment type="catalytic activity">
    <reaction evidence="21">
        <text>1-hexadecanoyl-2-(9Z)-octadecenoyl-3-octadecanoyl-sn-glycerol + H2O = 2-(9Z-octadecenoyl)-3-octadecanoyl-sn-glycerol + hexadecanoate + H(+)</text>
        <dbReference type="Rhea" id="RHEA:41107"/>
        <dbReference type="ChEBI" id="CHEBI:7896"/>
        <dbReference type="ChEBI" id="CHEBI:15377"/>
        <dbReference type="ChEBI" id="CHEBI:15378"/>
        <dbReference type="ChEBI" id="CHEBI:75558"/>
        <dbReference type="ChEBI" id="CHEBI:77623"/>
    </reaction>
    <physiologicalReaction direction="left-to-right" evidence="21">
        <dbReference type="Rhea" id="RHEA:41108"/>
    </physiologicalReaction>
</comment>
<accession>A0A834XZA8</accession>
<comment type="catalytic activity">
    <reaction evidence="30">
        <text>1-hexadecanoyl-2-(9Z,12Z-octadecadienoyl)-sn-glycero-3-phosphocholine + H2O = 2-(9Z,12Z-octadecadienoyl)-sn-glycero-3-phosphocholine + hexadecanoate + H(+)</text>
        <dbReference type="Rhea" id="RHEA:40971"/>
        <dbReference type="ChEBI" id="CHEBI:7896"/>
        <dbReference type="ChEBI" id="CHEBI:15377"/>
        <dbReference type="ChEBI" id="CHEBI:15378"/>
        <dbReference type="ChEBI" id="CHEBI:73002"/>
        <dbReference type="ChEBI" id="CHEBI:76084"/>
    </reaction>
    <physiologicalReaction direction="left-to-right" evidence="30">
        <dbReference type="Rhea" id="RHEA:40972"/>
    </physiologicalReaction>
</comment>
<dbReference type="GO" id="GO:0006644">
    <property type="term" value="P:phospholipid metabolic process"/>
    <property type="evidence" value="ECO:0007669"/>
    <property type="project" value="TreeGrafter"/>
</dbReference>
<evidence type="ECO:0000256" key="20">
    <source>
        <dbReference type="ARBA" id="ARBA00045916"/>
    </source>
</evidence>
<evidence type="ECO:0000256" key="3">
    <source>
        <dbReference type="ARBA" id="ARBA00015133"/>
    </source>
</evidence>
<dbReference type="PANTHER" id="PTHR21325">
    <property type="entry name" value="PHOSPHOLIPASE B, PLB1"/>
    <property type="match status" value="1"/>
</dbReference>
<comment type="catalytic activity">
    <reaction evidence="24">
        <text>1-hexadecanoyl-2-(9Z)-octadecenoyl-3-octadecanoyl-sn-glycerol + H2O = 1-hexadecanoyl-2-(9Z-octadecenoyl)-sn-glycerol + octadecanoate + H(+)</text>
        <dbReference type="Rhea" id="RHEA:41111"/>
        <dbReference type="ChEBI" id="CHEBI:15377"/>
        <dbReference type="ChEBI" id="CHEBI:15378"/>
        <dbReference type="ChEBI" id="CHEBI:25629"/>
        <dbReference type="ChEBI" id="CHEBI:75466"/>
        <dbReference type="ChEBI" id="CHEBI:77623"/>
    </reaction>
    <physiologicalReaction direction="left-to-right" evidence="24">
        <dbReference type="Rhea" id="RHEA:41112"/>
    </physiologicalReaction>
</comment>
<gene>
    <name evidence="43" type="ORF">HCN44_004267</name>
</gene>
<evidence type="ECO:0000256" key="42">
    <source>
        <dbReference type="ARBA" id="ARBA00049461"/>
    </source>
</evidence>
<keyword evidence="11" id="KW-0472">Membrane</keyword>
<evidence type="ECO:0000256" key="2">
    <source>
        <dbReference type="ARBA" id="ARBA00009979"/>
    </source>
</evidence>
<evidence type="ECO:0000256" key="4">
    <source>
        <dbReference type="ARBA" id="ARBA00022475"/>
    </source>
</evidence>
<keyword evidence="10" id="KW-0443">Lipid metabolism</keyword>
<comment type="similarity">
    <text evidence="2">Belongs to the 'GDSL' lipolytic enzyme family. Phospholipase B1 subfamily.</text>
</comment>
<evidence type="ECO:0000256" key="1">
    <source>
        <dbReference type="ARBA" id="ARBA00004247"/>
    </source>
</evidence>
<evidence type="ECO:0000256" key="13">
    <source>
        <dbReference type="ARBA" id="ARBA00023369"/>
    </source>
</evidence>
<evidence type="ECO:0000256" key="22">
    <source>
        <dbReference type="ARBA" id="ARBA00047363"/>
    </source>
</evidence>
<comment type="catalytic activity">
    <reaction evidence="15">
        <text>a 1,2-diacyl-sn-glycero-3-phosphocholine + H2O = a 1-acyl-sn-glycero-3-phosphocholine + a fatty acid + H(+)</text>
        <dbReference type="Rhea" id="RHEA:15801"/>
        <dbReference type="ChEBI" id="CHEBI:15377"/>
        <dbReference type="ChEBI" id="CHEBI:15378"/>
        <dbReference type="ChEBI" id="CHEBI:28868"/>
        <dbReference type="ChEBI" id="CHEBI:57643"/>
        <dbReference type="ChEBI" id="CHEBI:58168"/>
        <dbReference type="EC" id="3.1.1.4"/>
    </reaction>
    <physiologicalReaction direction="left-to-right" evidence="15">
        <dbReference type="Rhea" id="RHEA:15802"/>
    </physiologicalReaction>
</comment>
<reference evidence="43 44" key="1">
    <citation type="submission" date="2020-08" db="EMBL/GenBank/DDBJ databases">
        <title>Aphidius gifuensis genome sequencing and assembly.</title>
        <authorList>
            <person name="Du Z."/>
        </authorList>
    </citation>
    <scope>NUCLEOTIDE SEQUENCE [LARGE SCALE GENOMIC DNA]</scope>
    <source>
        <strain evidence="43">YNYX2018</strain>
        <tissue evidence="43">Adults</tissue>
    </source>
</reference>
<keyword evidence="7" id="KW-0677">Repeat</keyword>
<keyword evidence="44" id="KW-1185">Reference proteome</keyword>
<comment type="catalytic activity">
    <reaction evidence="42">
        <text>2-(9Z-octadecenoyl)-glycerol + H2O = glycerol + (9Z)-octadecenoate + H(+)</text>
        <dbReference type="Rhea" id="RHEA:38491"/>
        <dbReference type="ChEBI" id="CHEBI:15377"/>
        <dbReference type="ChEBI" id="CHEBI:15378"/>
        <dbReference type="ChEBI" id="CHEBI:17754"/>
        <dbReference type="ChEBI" id="CHEBI:30823"/>
        <dbReference type="ChEBI" id="CHEBI:73990"/>
    </reaction>
    <physiologicalReaction direction="left-to-right" evidence="42">
        <dbReference type="Rhea" id="RHEA:38492"/>
    </physiologicalReaction>
</comment>
<evidence type="ECO:0000256" key="10">
    <source>
        <dbReference type="ARBA" id="ARBA00023098"/>
    </source>
</evidence>
<evidence type="ECO:0000256" key="28">
    <source>
        <dbReference type="ARBA" id="ARBA00048058"/>
    </source>
</evidence>
<dbReference type="InterPro" id="IPR001087">
    <property type="entry name" value="GDSL"/>
</dbReference>
<comment type="catalytic activity">
    <reaction evidence="25">
        <text>2,3-di-(9Z)-octadecenoyl-sn-glycerol + H2O = 3-(9Z-octadecenoyl)-sn-glycerol + (9Z)-octadecenoate + H(+)</text>
        <dbReference type="Rhea" id="RHEA:42604"/>
        <dbReference type="ChEBI" id="CHEBI:15377"/>
        <dbReference type="ChEBI" id="CHEBI:15378"/>
        <dbReference type="ChEBI" id="CHEBI:30823"/>
        <dbReference type="ChEBI" id="CHEBI:75824"/>
        <dbReference type="ChEBI" id="CHEBI:75938"/>
    </reaction>
    <physiologicalReaction direction="left-to-right" evidence="25">
        <dbReference type="Rhea" id="RHEA:42605"/>
    </physiologicalReaction>
</comment>
<comment type="catalytic activity">
    <reaction evidence="34">
        <text>1-hexadecanoyl-2-(9Z-octadecenoyl)-sn-glycero-3-phosphoethanolamine + H2O = 1-hexadecanoyl-sn-glycero-3-phosphoethanolamine + (9Z)-octadecenoate + H(+)</text>
        <dbReference type="Rhea" id="RHEA:40911"/>
        <dbReference type="ChEBI" id="CHEBI:15377"/>
        <dbReference type="ChEBI" id="CHEBI:15378"/>
        <dbReference type="ChEBI" id="CHEBI:30823"/>
        <dbReference type="ChEBI" id="CHEBI:73004"/>
        <dbReference type="ChEBI" id="CHEBI:73007"/>
    </reaction>
    <physiologicalReaction direction="left-to-right" evidence="34">
        <dbReference type="Rhea" id="RHEA:40912"/>
    </physiologicalReaction>
</comment>
<comment type="catalytic activity">
    <reaction evidence="41">
        <text>1,3-di-(9Z-octadecenoyl)-glycerol + H2O = 1-(9Z-octadecenoyl)-glycerol + (9Z)-octadecenoate + H(+)</text>
        <dbReference type="Rhea" id="RHEA:39939"/>
        <dbReference type="ChEBI" id="CHEBI:15377"/>
        <dbReference type="ChEBI" id="CHEBI:15378"/>
        <dbReference type="ChEBI" id="CHEBI:30823"/>
        <dbReference type="ChEBI" id="CHEBI:75342"/>
        <dbReference type="ChEBI" id="CHEBI:75735"/>
    </reaction>
    <physiologicalReaction direction="left-to-right" evidence="41">
        <dbReference type="Rhea" id="RHEA:39940"/>
    </physiologicalReaction>
</comment>
<dbReference type="GO" id="GO:0004622">
    <property type="term" value="F:phosphatidylcholine lysophospholipase activity"/>
    <property type="evidence" value="ECO:0007669"/>
    <property type="project" value="UniProtKB-EC"/>
</dbReference>
<evidence type="ECO:0000256" key="14">
    <source>
        <dbReference type="ARBA" id="ARBA00023408"/>
    </source>
</evidence>
<comment type="catalytic activity">
    <reaction evidence="26">
        <text>1-hexadecanoyl-2-(9Z-octadecenoyl)-sn-glycero-3-phospho-(1'-sn-glycerol) + H2O = 1-hexadecanoyl-sn-glycero-3-phospho-(1'-sn-glycerol) + (9Z)-octadecenoate + H(+)</text>
        <dbReference type="Rhea" id="RHEA:40919"/>
        <dbReference type="ChEBI" id="CHEBI:15377"/>
        <dbReference type="ChEBI" id="CHEBI:15378"/>
        <dbReference type="ChEBI" id="CHEBI:30823"/>
        <dbReference type="ChEBI" id="CHEBI:72841"/>
        <dbReference type="ChEBI" id="CHEBI:75158"/>
    </reaction>
    <physiologicalReaction direction="left-to-right" evidence="26">
        <dbReference type="Rhea" id="RHEA:40920"/>
    </physiologicalReaction>
</comment>
<evidence type="ECO:0000256" key="30">
    <source>
        <dbReference type="ARBA" id="ARBA00048362"/>
    </source>
</evidence>
<dbReference type="EMBL" id="JACMRX010000002">
    <property type="protein sequence ID" value="KAF7994795.1"/>
    <property type="molecule type" value="Genomic_DNA"/>
</dbReference>